<sequence>MTSKRLLIHLVIFMLAGIVGVFGMRYYLYSKAALTDAQVTYFQQHIDNAYQQQIMLYAYTRAATNTLSQENSGLGTQDARAQEIATGLELTWQAINLAYSDSAMVQLEAILAIEPICAKASTGNLATENLVKLEAVYAKAADACTVITYINKNFYNSLTPSQIKNLKAQLIVENVLQQSLTLENLPIINGKFPLLMQVPFWQKVIIENPLLPLETAAQLES</sequence>
<keyword evidence="1" id="KW-0472">Membrane</keyword>
<reference evidence="2 3" key="1">
    <citation type="submission" date="2017-08" db="EMBL/GenBank/DDBJ databases">
        <title>Reclassification of Bisgaard taxon 37 and 44.</title>
        <authorList>
            <person name="Christensen H."/>
        </authorList>
    </citation>
    <scope>NUCLEOTIDE SEQUENCE [LARGE SCALE GENOMIC DNA]</scope>
    <source>
        <strain evidence="2 3">111</strain>
    </source>
</reference>
<keyword evidence="3" id="KW-1185">Reference proteome</keyword>
<dbReference type="EMBL" id="NRJG01000085">
    <property type="protein sequence ID" value="RIY37511.1"/>
    <property type="molecule type" value="Genomic_DNA"/>
</dbReference>
<gene>
    <name evidence="2" type="ORF">CKF58_04900</name>
</gene>
<proteinExistence type="predicted"/>
<evidence type="ECO:0000313" key="2">
    <source>
        <dbReference type="EMBL" id="RIY37511.1"/>
    </source>
</evidence>
<evidence type="ECO:0000256" key="1">
    <source>
        <dbReference type="SAM" id="Phobius"/>
    </source>
</evidence>
<name>A0A3A1YIU4_9GAMM</name>
<dbReference type="AlphaFoldDB" id="A0A3A1YIU4"/>
<evidence type="ECO:0000313" key="3">
    <source>
        <dbReference type="Proteomes" id="UP000265916"/>
    </source>
</evidence>
<organism evidence="2 3">
    <name type="scientific">Psittacicella hinzii</name>
    <dbReference type="NCBI Taxonomy" id="2028575"/>
    <lineage>
        <taxon>Bacteria</taxon>
        <taxon>Pseudomonadati</taxon>
        <taxon>Pseudomonadota</taxon>
        <taxon>Gammaproteobacteria</taxon>
        <taxon>Pasteurellales</taxon>
        <taxon>Psittacicellaceae</taxon>
        <taxon>Psittacicella</taxon>
    </lineage>
</organism>
<keyword evidence="1" id="KW-0812">Transmembrane</keyword>
<accession>A0A3A1YIU4</accession>
<keyword evidence="1" id="KW-1133">Transmembrane helix</keyword>
<dbReference type="Proteomes" id="UP000265916">
    <property type="component" value="Unassembled WGS sequence"/>
</dbReference>
<comment type="caution">
    <text evidence="2">The sequence shown here is derived from an EMBL/GenBank/DDBJ whole genome shotgun (WGS) entry which is preliminary data.</text>
</comment>
<feature type="transmembrane region" description="Helical" evidence="1">
    <location>
        <begin position="6"/>
        <end position="28"/>
    </location>
</feature>
<dbReference type="RefSeq" id="WP_119531556.1">
    <property type="nucleotide sequence ID" value="NZ_JBHSSP010000030.1"/>
</dbReference>
<protein>
    <submittedName>
        <fullName evidence="2">Uncharacterized protein</fullName>
    </submittedName>
</protein>